<dbReference type="GO" id="GO:0006826">
    <property type="term" value="P:iron ion transport"/>
    <property type="evidence" value="ECO:0007669"/>
    <property type="project" value="UniProtKB-KW"/>
</dbReference>
<evidence type="ECO:0000256" key="5">
    <source>
        <dbReference type="ARBA" id="ARBA00022741"/>
    </source>
</evidence>
<evidence type="ECO:0000256" key="7">
    <source>
        <dbReference type="ARBA" id="ARBA00023004"/>
    </source>
</evidence>
<organism evidence="11 12">
    <name type="scientific">Collinsella aerofaciens</name>
    <dbReference type="NCBI Taxonomy" id="74426"/>
    <lineage>
        <taxon>Bacteria</taxon>
        <taxon>Bacillati</taxon>
        <taxon>Actinomycetota</taxon>
        <taxon>Coriobacteriia</taxon>
        <taxon>Coriobacteriales</taxon>
        <taxon>Coriobacteriaceae</taxon>
        <taxon>Collinsella</taxon>
    </lineage>
</organism>
<reference evidence="11 12" key="1">
    <citation type="submission" date="2019-10" db="EMBL/GenBank/DDBJ databases">
        <authorList>
            <person name="Wolf R A."/>
        </authorList>
    </citation>
    <scope>NUCLEOTIDE SEQUENCE [LARGE SCALE GENOMIC DNA]</scope>
    <source>
        <strain evidence="11">Collinsella_aerofaciens_AK_138A</strain>
    </source>
</reference>
<dbReference type="InterPro" id="IPR003593">
    <property type="entry name" value="AAA+_ATPase"/>
</dbReference>
<evidence type="ECO:0000256" key="4">
    <source>
        <dbReference type="ARBA" id="ARBA00022496"/>
    </source>
</evidence>
<keyword evidence="6 11" id="KW-0067">ATP-binding</keyword>
<dbReference type="InterPro" id="IPR027417">
    <property type="entry name" value="P-loop_NTPase"/>
</dbReference>
<evidence type="ECO:0000313" key="11">
    <source>
        <dbReference type="EMBL" id="VWM05428.1"/>
    </source>
</evidence>
<dbReference type="Gene3D" id="3.40.50.300">
    <property type="entry name" value="P-loop containing nucleotide triphosphate hydrolases"/>
    <property type="match status" value="1"/>
</dbReference>
<dbReference type="AlphaFoldDB" id="A0A5K1JJ61"/>
<dbReference type="RefSeq" id="WP_197036889.1">
    <property type="nucleotide sequence ID" value="NZ_CABWIH010000131.1"/>
</dbReference>
<dbReference type="SUPFAM" id="SSF52540">
    <property type="entry name" value="P-loop containing nucleoside triphosphate hydrolases"/>
    <property type="match status" value="1"/>
</dbReference>
<feature type="domain" description="ABC transporter" evidence="10">
    <location>
        <begin position="35"/>
        <end position="270"/>
    </location>
</feature>
<dbReference type="InterPro" id="IPR003439">
    <property type="entry name" value="ABC_transporter-like_ATP-bd"/>
</dbReference>
<gene>
    <name evidence="11" type="primary">fecE</name>
    <name evidence="11" type="ORF">LMKDKBCB_00743</name>
</gene>
<keyword evidence="9" id="KW-0472">Membrane</keyword>
<evidence type="ECO:0000313" key="12">
    <source>
        <dbReference type="Proteomes" id="UP000330807"/>
    </source>
</evidence>
<evidence type="ECO:0000256" key="2">
    <source>
        <dbReference type="ARBA" id="ARBA00022448"/>
    </source>
</evidence>
<keyword evidence="5" id="KW-0547">Nucleotide-binding</keyword>
<sequence length="285" mass="29729">MSEREVPGAGASGAGMAAGVQVMGAADAARVDAAVELRGVRFAYGEHAVLDGLSLALPAGCLTGIVGPNGCGKSTLLRVIDGVLGAAAGEVLVEGDALGSLSARERAERIALLPQIHRTPSMTVEALVSCGRYAHMGLFGGLTEQDRQIVAESMRVAGVEHLAHKAARTLSGGERQRAFIAMVLAQRARTVLLDEPTTYLDPRAALDVMGLARGLVYEQGMTGAVVIHDLPLALRFCDRIAVMDSGRIVAVGTPAEILDQGVLEQVFGVMIARMELNGEVVYVCC</sequence>
<accession>A0A5K1JJ61</accession>
<dbReference type="GO" id="GO:0005524">
    <property type="term" value="F:ATP binding"/>
    <property type="evidence" value="ECO:0007669"/>
    <property type="project" value="UniProtKB-KW"/>
</dbReference>
<dbReference type="CDD" id="cd03214">
    <property type="entry name" value="ABC_Iron-Siderophores_B12_Hemin"/>
    <property type="match status" value="1"/>
</dbReference>
<keyword evidence="4" id="KW-0410">Iron transport</keyword>
<comment type="subcellular location">
    <subcellularLocation>
        <location evidence="1">Cell membrane</location>
        <topology evidence="1">Peripheral membrane protein</topology>
    </subcellularLocation>
</comment>
<dbReference type="GO" id="GO:0005886">
    <property type="term" value="C:plasma membrane"/>
    <property type="evidence" value="ECO:0007669"/>
    <property type="project" value="UniProtKB-SubCell"/>
</dbReference>
<dbReference type="EMBL" id="CABWIH010000131">
    <property type="protein sequence ID" value="VWM05428.1"/>
    <property type="molecule type" value="Genomic_DNA"/>
</dbReference>
<evidence type="ECO:0000256" key="1">
    <source>
        <dbReference type="ARBA" id="ARBA00004202"/>
    </source>
</evidence>
<dbReference type="PROSITE" id="PS50893">
    <property type="entry name" value="ABC_TRANSPORTER_2"/>
    <property type="match status" value="1"/>
</dbReference>
<keyword evidence="3" id="KW-1003">Cell membrane</keyword>
<evidence type="ECO:0000259" key="10">
    <source>
        <dbReference type="PROSITE" id="PS50893"/>
    </source>
</evidence>
<keyword evidence="7" id="KW-0408">Iron</keyword>
<keyword evidence="2" id="KW-0813">Transport</keyword>
<protein>
    <submittedName>
        <fullName evidence="11">Fe(3+) dicitrate transport ATP-binding protein FecE</fullName>
    </submittedName>
</protein>
<dbReference type="FunFam" id="3.40.50.300:FF:000134">
    <property type="entry name" value="Iron-enterobactin ABC transporter ATP-binding protein"/>
    <property type="match status" value="1"/>
</dbReference>
<dbReference type="PANTHER" id="PTHR42771:SF2">
    <property type="entry name" value="IRON(3+)-HYDROXAMATE IMPORT ATP-BINDING PROTEIN FHUC"/>
    <property type="match status" value="1"/>
</dbReference>
<dbReference type="InterPro" id="IPR051535">
    <property type="entry name" value="Siderophore_ABC-ATPase"/>
</dbReference>
<dbReference type="InterPro" id="IPR017871">
    <property type="entry name" value="ABC_transporter-like_CS"/>
</dbReference>
<dbReference type="PANTHER" id="PTHR42771">
    <property type="entry name" value="IRON(3+)-HYDROXAMATE IMPORT ATP-BINDING PROTEIN FHUC"/>
    <property type="match status" value="1"/>
</dbReference>
<evidence type="ECO:0000256" key="6">
    <source>
        <dbReference type="ARBA" id="ARBA00022840"/>
    </source>
</evidence>
<dbReference type="SMART" id="SM00382">
    <property type="entry name" value="AAA"/>
    <property type="match status" value="1"/>
</dbReference>
<evidence type="ECO:0000256" key="9">
    <source>
        <dbReference type="ARBA" id="ARBA00023136"/>
    </source>
</evidence>
<dbReference type="Proteomes" id="UP000330807">
    <property type="component" value="Unassembled WGS sequence"/>
</dbReference>
<keyword evidence="8" id="KW-0406">Ion transport</keyword>
<dbReference type="Pfam" id="PF00005">
    <property type="entry name" value="ABC_tran"/>
    <property type="match status" value="1"/>
</dbReference>
<proteinExistence type="predicted"/>
<name>A0A5K1JJ61_9ACTN</name>
<evidence type="ECO:0000256" key="3">
    <source>
        <dbReference type="ARBA" id="ARBA00022475"/>
    </source>
</evidence>
<dbReference type="PROSITE" id="PS00211">
    <property type="entry name" value="ABC_TRANSPORTER_1"/>
    <property type="match status" value="1"/>
</dbReference>
<evidence type="ECO:0000256" key="8">
    <source>
        <dbReference type="ARBA" id="ARBA00023065"/>
    </source>
</evidence>
<dbReference type="GO" id="GO:0016887">
    <property type="term" value="F:ATP hydrolysis activity"/>
    <property type="evidence" value="ECO:0007669"/>
    <property type="project" value="InterPro"/>
</dbReference>